<gene>
    <name evidence="2" type="ORF">CAEBREN_11940</name>
</gene>
<evidence type="ECO:0000313" key="2">
    <source>
        <dbReference type="EMBL" id="EGT46831.1"/>
    </source>
</evidence>
<dbReference type="Proteomes" id="UP000008068">
    <property type="component" value="Unassembled WGS sequence"/>
</dbReference>
<feature type="compositionally biased region" description="Acidic residues" evidence="1">
    <location>
        <begin position="147"/>
        <end position="183"/>
    </location>
</feature>
<keyword evidence="3" id="KW-1185">Reference proteome</keyword>
<feature type="region of interest" description="Disordered" evidence="1">
    <location>
        <begin position="28"/>
        <end position="58"/>
    </location>
</feature>
<dbReference type="EMBL" id="GL380108">
    <property type="protein sequence ID" value="EGT46831.1"/>
    <property type="molecule type" value="Genomic_DNA"/>
</dbReference>
<feature type="compositionally biased region" description="Basic and acidic residues" evidence="1">
    <location>
        <begin position="223"/>
        <end position="238"/>
    </location>
</feature>
<evidence type="ECO:0000313" key="3">
    <source>
        <dbReference type="Proteomes" id="UP000008068"/>
    </source>
</evidence>
<feature type="compositionally biased region" description="Basic residues" evidence="1">
    <location>
        <begin position="239"/>
        <end position="248"/>
    </location>
</feature>
<proteinExistence type="predicted"/>
<dbReference type="InParanoid" id="G0P769"/>
<dbReference type="HOGENOM" id="CLU_1035227_0_0_1"/>
<protein>
    <submittedName>
        <fullName evidence="2">Uncharacterized protein</fullName>
    </submittedName>
</protein>
<evidence type="ECO:0000256" key="1">
    <source>
        <dbReference type="SAM" id="MobiDB-lite"/>
    </source>
</evidence>
<feature type="region of interest" description="Disordered" evidence="1">
    <location>
        <begin position="110"/>
        <end position="269"/>
    </location>
</feature>
<organism evidence="3">
    <name type="scientific">Caenorhabditis brenneri</name>
    <name type="common">Nematode worm</name>
    <dbReference type="NCBI Taxonomy" id="135651"/>
    <lineage>
        <taxon>Eukaryota</taxon>
        <taxon>Metazoa</taxon>
        <taxon>Ecdysozoa</taxon>
        <taxon>Nematoda</taxon>
        <taxon>Chromadorea</taxon>
        <taxon>Rhabditida</taxon>
        <taxon>Rhabditina</taxon>
        <taxon>Rhabditomorpha</taxon>
        <taxon>Rhabditoidea</taxon>
        <taxon>Rhabditidae</taxon>
        <taxon>Peloderinae</taxon>
        <taxon>Caenorhabditis</taxon>
    </lineage>
</organism>
<name>G0P769_CAEBE</name>
<dbReference type="AlphaFoldDB" id="G0P769"/>
<reference evidence="3" key="1">
    <citation type="submission" date="2011-07" db="EMBL/GenBank/DDBJ databases">
        <authorList>
            <consortium name="Caenorhabditis brenneri Sequencing and Analysis Consortium"/>
            <person name="Wilson R.K."/>
        </authorList>
    </citation>
    <scope>NUCLEOTIDE SEQUENCE [LARGE SCALE GENOMIC DNA]</scope>
    <source>
        <strain evidence="3">PB2801</strain>
    </source>
</reference>
<accession>G0P769</accession>
<sequence>MPKSSAKPDIIEQHWSHVIQHLFRSLPSSSENCSFPEPQKPLACETEEPPNSNSFRPSYSLYCERNSPSEATSVDKENVDNGLSRLIRELVIEAPQIGCAGTQHYISEAGAIRVPGGERRTRRRTPPPLNEENDDLAPLLEAQEGSSSDDEGGHEDSEPEVEDEEVDEEESESDEEGLNLDEAIESKLVPLGERKKIAKAKKLKSEAGEGASAGKQSSSQDADSEHSSDEEDKQVPEKHTKRVIRKRRNTDDDDDSQGGRSAKEQLLAA</sequence>